<dbReference type="SUPFAM" id="SSF50630">
    <property type="entry name" value="Acid proteases"/>
    <property type="match status" value="1"/>
</dbReference>
<dbReference type="CDD" id="cd00303">
    <property type="entry name" value="retropepsin_like"/>
    <property type="match status" value="1"/>
</dbReference>
<dbReference type="VEuPathDB" id="FungiDB:PLEOSDRAFT_1013472"/>
<dbReference type="EMBL" id="KL198007">
    <property type="protein sequence ID" value="KDQ28701.1"/>
    <property type="molecule type" value="Genomic_DNA"/>
</dbReference>
<accession>A0A067NYK7</accession>
<evidence type="ECO:0000313" key="2">
    <source>
        <dbReference type="Proteomes" id="UP000027073"/>
    </source>
</evidence>
<organism evidence="1 2">
    <name type="scientific">Pleurotus ostreatus (strain PC15)</name>
    <name type="common">Oyster mushroom</name>
    <dbReference type="NCBI Taxonomy" id="1137138"/>
    <lineage>
        <taxon>Eukaryota</taxon>
        <taxon>Fungi</taxon>
        <taxon>Dikarya</taxon>
        <taxon>Basidiomycota</taxon>
        <taxon>Agaricomycotina</taxon>
        <taxon>Agaricomycetes</taxon>
        <taxon>Agaricomycetidae</taxon>
        <taxon>Agaricales</taxon>
        <taxon>Pleurotineae</taxon>
        <taxon>Pleurotaceae</taxon>
        <taxon>Pleurotus</taxon>
    </lineage>
</organism>
<dbReference type="STRING" id="1137138.A0A067NYK7"/>
<sequence length="268" mass="29170">ATKNRTKTPGLNAQGIRSLHIQASVVTPSEPVITARLDSGADITLMSQEYWNSLPTNVRPPLRSGSKVHLQQLTCSATILGYVNTCIYVRSESEQLIQFDIEAYIVKDMQVPLLLGEDFMTTYEMGVLRKANGHCTVFISGGAIPIPASTSTSYRLGVYIRKAYIGSKALQRKQAKRARLRSPLVYLTDSPTAVTASKSLTVAPGHCSNLPIVLPDDSRESWFIESAVITEDGQDILAAPSTLLSPTMPFLPVANPSSRPLRILKGDI</sequence>
<feature type="non-terminal residue" evidence="1">
    <location>
        <position position="1"/>
    </location>
</feature>
<feature type="non-terminal residue" evidence="1">
    <location>
        <position position="268"/>
    </location>
</feature>
<name>A0A067NYK7_PLEO1</name>
<dbReference type="AlphaFoldDB" id="A0A067NYK7"/>
<dbReference type="HOGENOM" id="CLU_070627_0_0_1"/>
<dbReference type="InterPro" id="IPR021109">
    <property type="entry name" value="Peptidase_aspartic_dom_sf"/>
</dbReference>
<protein>
    <recommendedName>
        <fullName evidence="3">Peptidase A2 domain-containing protein</fullName>
    </recommendedName>
</protein>
<proteinExistence type="predicted"/>
<dbReference type="Gene3D" id="2.40.70.10">
    <property type="entry name" value="Acid Proteases"/>
    <property type="match status" value="1"/>
</dbReference>
<evidence type="ECO:0000313" key="1">
    <source>
        <dbReference type="EMBL" id="KDQ28701.1"/>
    </source>
</evidence>
<evidence type="ECO:0008006" key="3">
    <source>
        <dbReference type="Google" id="ProtNLM"/>
    </source>
</evidence>
<gene>
    <name evidence="1" type="ORF">PLEOSDRAFT_1013472</name>
</gene>
<dbReference type="Proteomes" id="UP000027073">
    <property type="component" value="Unassembled WGS sequence"/>
</dbReference>
<reference evidence="2" key="1">
    <citation type="journal article" date="2014" name="Proc. Natl. Acad. Sci. U.S.A.">
        <title>Extensive sampling of basidiomycete genomes demonstrates inadequacy of the white-rot/brown-rot paradigm for wood decay fungi.</title>
        <authorList>
            <person name="Riley R."/>
            <person name="Salamov A.A."/>
            <person name="Brown D.W."/>
            <person name="Nagy L.G."/>
            <person name="Floudas D."/>
            <person name="Held B.W."/>
            <person name="Levasseur A."/>
            <person name="Lombard V."/>
            <person name="Morin E."/>
            <person name="Otillar R."/>
            <person name="Lindquist E.A."/>
            <person name="Sun H."/>
            <person name="LaButti K.M."/>
            <person name="Schmutz J."/>
            <person name="Jabbour D."/>
            <person name="Luo H."/>
            <person name="Baker S.E."/>
            <person name="Pisabarro A.G."/>
            <person name="Walton J.D."/>
            <person name="Blanchette R.A."/>
            <person name="Henrissat B."/>
            <person name="Martin F."/>
            <person name="Cullen D."/>
            <person name="Hibbett D.S."/>
            <person name="Grigoriev I.V."/>
        </authorList>
    </citation>
    <scope>NUCLEOTIDE SEQUENCE [LARGE SCALE GENOMIC DNA]</scope>
    <source>
        <strain evidence="2">PC15</strain>
    </source>
</reference>
<dbReference type="InParanoid" id="A0A067NYK7"/>